<feature type="domain" description="RNA polymerase sigma-70 region 2" evidence="1">
    <location>
        <begin position="19"/>
        <end position="83"/>
    </location>
</feature>
<feature type="domain" description="RNA polymerase sigma factor 70 region 4 type 2" evidence="2">
    <location>
        <begin position="118"/>
        <end position="169"/>
    </location>
</feature>
<keyword evidence="5" id="KW-1185">Reference proteome</keyword>
<dbReference type="InterPro" id="IPR013324">
    <property type="entry name" value="RNA_pol_sigma_r3/r4-like"/>
</dbReference>
<dbReference type="Pfam" id="PF04542">
    <property type="entry name" value="Sigma70_r2"/>
    <property type="match status" value="1"/>
</dbReference>
<dbReference type="AlphaFoldDB" id="A0A7W8IK95"/>
<dbReference type="GO" id="GO:0006352">
    <property type="term" value="P:DNA-templated transcription initiation"/>
    <property type="evidence" value="ECO:0007669"/>
    <property type="project" value="InterPro"/>
</dbReference>
<dbReference type="Proteomes" id="UP000568106">
    <property type="component" value="Unassembled WGS sequence"/>
</dbReference>
<reference evidence="4" key="1">
    <citation type="submission" date="2020-08" db="EMBL/GenBank/DDBJ databases">
        <title>Genomic Encyclopedia of Type Strains, Phase IV (KMG-V): Genome sequencing to study the core and pangenomes of soil and plant-associated prokaryotes.</title>
        <authorList>
            <person name="Whitman W."/>
        </authorList>
    </citation>
    <scope>NUCLEOTIDE SEQUENCE [LARGE SCALE GENOMIC DNA]</scope>
    <source>
        <strain evidence="4">M8UP27</strain>
    </source>
</reference>
<dbReference type="PANTHER" id="PTHR47756">
    <property type="entry name" value="BLL6612 PROTEIN-RELATED"/>
    <property type="match status" value="1"/>
</dbReference>
<dbReference type="SUPFAM" id="SSF88946">
    <property type="entry name" value="Sigma2 domain of RNA polymerase sigma factors"/>
    <property type="match status" value="1"/>
</dbReference>
<evidence type="ECO:0000259" key="2">
    <source>
        <dbReference type="Pfam" id="PF08281"/>
    </source>
</evidence>
<dbReference type="Gene3D" id="1.10.1740.10">
    <property type="match status" value="1"/>
</dbReference>
<evidence type="ECO:0000259" key="1">
    <source>
        <dbReference type="Pfam" id="PF04542"/>
    </source>
</evidence>
<name>A0A7W8IK95_9BACT</name>
<comment type="caution">
    <text evidence="4">The sequence shown here is derived from an EMBL/GenBank/DDBJ whole genome shotgun (WGS) entry which is preliminary data.</text>
</comment>
<protein>
    <submittedName>
        <fullName evidence="4">RNA polymerase sigma-70 factor (ECF subfamily)</fullName>
    </submittedName>
</protein>
<dbReference type="Gene3D" id="1.10.10.10">
    <property type="entry name" value="Winged helix-like DNA-binding domain superfamily/Winged helix DNA-binding domain"/>
    <property type="match status" value="1"/>
</dbReference>
<dbReference type="EMBL" id="JACHDY010000003">
    <property type="protein sequence ID" value="MBB5317946.1"/>
    <property type="molecule type" value="Genomic_DNA"/>
</dbReference>
<organism evidence="4 5">
    <name type="scientific">Tunturiibacter empetritectus</name>
    <dbReference type="NCBI Taxonomy" id="3069691"/>
    <lineage>
        <taxon>Bacteria</taxon>
        <taxon>Pseudomonadati</taxon>
        <taxon>Acidobacteriota</taxon>
        <taxon>Terriglobia</taxon>
        <taxon>Terriglobales</taxon>
        <taxon>Acidobacteriaceae</taxon>
        <taxon>Tunturiibacter</taxon>
    </lineage>
</organism>
<evidence type="ECO:0000313" key="4">
    <source>
        <dbReference type="EMBL" id="MBB5317946.1"/>
    </source>
</evidence>
<evidence type="ECO:0000259" key="3">
    <source>
        <dbReference type="Pfam" id="PF20239"/>
    </source>
</evidence>
<dbReference type="SUPFAM" id="SSF88659">
    <property type="entry name" value="Sigma3 and sigma4 domains of RNA polymerase sigma factors"/>
    <property type="match status" value="1"/>
</dbReference>
<dbReference type="PANTHER" id="PTHR47756:SF2">
    <property type="entry name" value="BLL6612 PROTEIN"/>
    <property type="match status" value="1"/>
</dbReference>
<gene>
    <name evidence="4" type="ORF">HDF09_002632</name>
</gene>
<dbReference type="GO" id="GO:0016987">
    <property type="term" value="F:sigma factor activity"/>
    <property type="evidence" value="ECO:0007669"/>
    <property type="project" value="InterPro"/>
</dbReference>
<dbReference type="InterPro" id="IPR036388">
    <property type="entry name" value="WH-like_DNA-bd_sf"/>
</dbReference>
<dbReference type="Pfam" id="PF08281">
    <property type="entry name" value="Sigma70_r4_2"/>
    <property type="match status" value="1"/>
</dbReference>
<dbReference type="GO" id="GO:0003677">
    <property type="term" value="F:DNA binding"/>
    <property type="evidence" value="ECO:0007669"/>
    <property type="project" value="InterPro"/>
</dbReference>
<dbReference type="Pfam" id="PF20239">
    <property type="entry name" value="DUF6596"/>
    <property type="match status" value="1"/>
</dbReference>
<sequence length="426" mass="47790">MAGETPAQVREIVKAIYSTDSRRILASLIRVLGDFDLAEESLHDAFMAAMEKWAQAGVPANPRAWLVSTGRFKAIDKMRRRGRFHASLEDAAEHLQLEAFDPAQWDDQLLEDDRLRLIFICCHPALPRDAQISLTLREVCGLTTEEIARAFLMSAPTIAKRIVRAKAKIRDAKIPYEVPERVDLSDRLDSVLQVIYLIFTEGYAASAGASLTRADLSEEAIRLGRLLVDLLPEAETLGLLALMLLQESRRATRVTPDGEIVLLEEQDRSLWNEKLINEGRGLIKSSLATRCVGPYTLQAAIAAVHAQAKESISTDWAQIVGLYDVLLRANPSPVIELNRAVAVAMRDGPATGLAIVDRILERGDLQNYYLAHSVRADLRQRLRKTPEAVASYKRALSLAWQEPARRFLERRLHELEDRATYKIKKD</sequence>
<dbReference type="InterPro" id="IPR046531">
    <property type="entry name" value="DUF6596"/>
</dbReference>
<evidence type="ECO:0000313" key="5">
    <source>
        <dbReference type="Proteomes" id="UP000568106"/>
    </source>
</evidence>
<accession>A0A7W8IK95</accession>
<dbReference type="InterPro" id="IPR013325">
    <property type="entry name" value="RNA_pol_sigma_r2"/>
</dbReference>
<proteinExistence type="predicted"/>
<dbReference type="InterPro" id="IPR013249">
    <property type="entry name" value="RNA_pol_sigma70_r4_t2"/>
</dbReference>
<dbReference type="InterPro" id="IPR007627">
    <property type="entry name" value="RNA_pol_sigma70_r2"/>
</dbReference>
<feature type="domain" description="DUF6596" evidence="3">
    <location>
        <begin position="187"/>
        <end position="286"/>
    </location>
</feature>